<keyword evidence="10 14" id="KW-0560">Oxidoreductase</keyword>
<dbReference type="RefSeq" id="WP_135995556.1">
    <property type="nucleotide sequence ID" value="NZ_CP071057.1"/>
</dbReference>
<dbReference type="NCBIfam" id="TIGR00701">
    <property type="entry name" value="protoporphyrinogen oxidase HemJ"/>
    <property type="match status" value="1"/>
</dbReference>
<dbReference type="Pfam" id="PF03653">
    <property type="entry name" value="UPF0093"/>
    <property type="match status" value="1"/>
</dbReference>
<evidence type="ECO:0000256" key="5">
    <source>
        <dbReference type="ARBA" id="ARBA00022475"/>
    </source>
</evidence>
<keyword evidence="8 14" id="KW-0479">Metal-binding</keyword>
<dbReference type="GO" id="GO:0070818">
    <property type="term" value="F:protoporphyrinogen oxidase activity"/>
    <property type="evidence" value="ECO:0007669"/>
    <property type="project" value="UniProtKB-UniRule"/>
</dbReference>
<feature type="binding site" description="axial binding residue" evidence="14">
    <location>
        <position position="16"/>
    </location>
    <ligand>
        <name>heme</name>
        <dbReference type="ChEBI" id="CHEBI:30413"/>
    </ligand>
    <ligandPart>
        <name>Fe</name>
        <dbReference type="ChEBI" id="CHEBI:18248"/>
    </ligandPart>
</feature>
<evidence type="ECO:0000256" key="3">
    <source>
        <dbReference type="ARBA" id="ARBA00006501"/>
    </source>
</evidence>
<dbReference type="GO" id="GO:0046872">
    <property type="term" value="F:metal ion binding"/>
    <property type="evidence" value="ECO:0007669"/>
    <property type="project" value="UniProtKB-UniRule"/>
</dbReference>
<dbReference type="UniPathway" id="UPA00251">
    <property type="reaction ID" value="UER00324"/>
</dbReference>
<dbReference type="OrthoDB" id="9800824at2"/>
<name>A0A4S2H135_9PROT</name>
<comment type="function">
    <text evidence="14 15">Catalyzes the oxidation of protoporphyrinogen IX to protoporphyrin IX.</text>
</comment>
<feature type="binding site" description="axial binding residue" evidence="14">
    <location>
        <position position="92"/>
    </location>
    <ligand>
        <name>heme</name>
        <dbReference type="ChEBI" id="CHEBI:30413"/>
    </ligand>
    <ligandPart>
        <name>Fe</name>
        <dbReference type="ChEBI" id="CHEBI:18248"/>
    </ligandPart>
</feature>
<evidence type="ECO:0000256" key="15">
    <source>
        <dbReference type="PIRNR" id="PIRNR004638"/>
    </source>
</evidence>
<evidence type="ECO:0000256" key="9">
    <source>
        <dbReference type="ARBA" id="ARBA00022989"/>
    </source>
</evidence>
<dbReference type="PIRSF" id="PIRSF004638">
    <property type="entry name" value="UCP004638"/>
    <property type="match status" value="1"/>
</dbReference>
<dbReference type="AlphaFoldDB" id="A0A4S2H135"/>
<sequence length="149" mass="16828">MTDFLLDHYAWLKGLHIIAVIFWMAGMLYLPRLFVYHHQAEPGGELERALLIQERNLLKIIINPAMIAVWVIALTMIAVNTSLLGQGWLHGKLVLVLALSGIHGFYAGAQKKFARGERVRSEKFWRIMNEVPALMVIAIVLLAVVKPFA</sequence>
<comment type="subcellular location">
    <subcellularLocation>
        <location evidence="1 14">Cell membrane</location>
        <topology evidence="1 14">Multi-pass membrane protein</topology>
    </subcellularLocation>
</comment>
<keyword evidence="11 14" id="KW-0408">Iron</keyword>
<comment type="caution">
    <text evidence="16">The sequence shown here is derived from an EMBL/GenBank/DDBJ whole genome shotgun (WGS) entry which is preliminary data.</text>
</comment>
<keyword evidence="12 14" id="KW-0472">Membrane</keyword>
<keyword evidence="17" id="KW-1185">Reference proteome</keyword>
<keyword evidence="9 14" id="KW-1133">Transmembrane helix</keyword>
<dbReference type="EC" id="1.3.99.-" evidence="14 15"/>
<evidence type="ECO:0000256" key="11">
    <source>
        <dbReference type="ARBA" id="ARBA00023004"/>
    </source>
</evidence>
<proteinExistence type="inferred from homology"/>
<dbReference type="EMBL" id="SRXW01000002">
    <property type="protein sequence ID" value="TGY89018.1"/>
    <property type="molecule type" value="Genomic_DNA"/>
</dbReference>
<evidence type="ECO:0000256" key="7">
    <source>
        <dbReference type="ARBA" id="ARBA00022692"/>
    </source>
</evidence>
<protein>
    <recommendedName>
        <fullName evidence="4 14">Protoporphyrinogen IX oxidase</fullName>
        <shortName evidence="14">PPO</shortName>
        <ecNumber evidence="14 15">1.3.99.-</ecNumber>
    </recommendedName>
</protein>
<dbReference type="HAMAP" id="MF_02239">
    <property type="entry name" value="HemJ"/>
    <property type="match status" value="1"/>
</dbReference>
<feature type="transmembrane region" description="Helical" evidence="14">
    <location>
        <begin position="127"/>
        <end position="145"/>
    </location>
</feature>
<evidence type="ECO:0000256" key="4">
    <source>
        <dbReference type="ARBA" id="ARBA00017504"/>
    </source>
</evidence>
<evidence type="ECO:0000256" key="13">
    <source>
        <dbReference type="ARBA" id="ARBA00048390"/>
    </source>
</evidence>
<evidence type="ECO:0000256" key="2">
    <source>
        <dbReference type="ARBA" id="ARBA00005073"/>
    </source>
</evidence>
<comment type="subunit">
    <text evidence="14">Homodimer.</text>
</comment>
<keyword evidence="6 14" id="KW-0349">Heme</keyword>
<evidence type="ECO:0000256" key="14">
    <source>
        <dbReference type="HAMAP-Rule" id="MF_02239"/>
    </source>
</evidence>
<feature type="transmembrane region" description="Helical" evidence="14">
    <location>
        <begin position="56"/>
        <end position="77"/>
    </location>
</feature>
<dbReference type="GO" id="GO:0006782">
    <property type="term" value="P:protoporphyrinogen IX biosynthetic process"/>
    <property type="evidence" value="ECO:0007669"/>
    <property type="project" value="UniProtKB-UniRule"/>
</dbReference>
<evidence type="ECO:0000256" key="6">
    <source>
        <dbReference type="ARBA" id="ARBA00022617"/>
    </source>
</evidence>
<comment type="pathway">
    <text evidence="2 14 15">Porphyrin-containing compound metabolism; protoporphyrin-IX biosynthesis; protoporphyrin-IX from protoporphyrinogen-IX: step 1/1.</text>
</comment>
<keyword evidence="7 14" id="KW-0812">Transmembrane</keyword>
<dbReference type="Proteomes" id="UP000308054">
    <property type="component" value="Unassembled WGS sequence"/>
</dbReference>
<comment type="cofactor">
    <cofactor evidence="14 15">
        <name>heme b</name>
        <dbReference type="ChEBI" id="CHEBI:60344"/>
    </cofactor>
    <text evidence="14 15">Binds 1 heme b (iron(II)-protoporphyrin IX) group per subunit.</text>
</comment>
<dbReference type="InterPro" id="IPR005265">
    <property type="entry name" value="HemJ-like"/>
</dbReference>
<evidence type="ECO:0000313" key="16">
    <source>
        <dbReference type="EMBL" id="TGY89018.1"/>
    </source>
</evidence>
<comment type="similarity">
    <text evidence="3 14 15">Belongs to the HemJ family.</text>
</comment>
<evidence type="ECO:0000256" key="1">
    <source>
        <dbReference type="ARBA" id="ARBA00004651"/>
    </source>
</evidence>
<evidence type="ECO:0000256" key="8">
    <source>
        <dbReference type="ARBA" id="ARBA00022723"/>
    </source>
</evidence>
<evidence type="ECO:0000256" key="10">
    <source>
        <dbReference type="ARBA" id="ARBA00023002"/>
    </source>
</evidence>
<evidence type="ECO:0000256" key="12">
    <source>
        <dbReference type="ARBA" id="ARBA00023136"/>
    </source>
</evidence>
<evidence type="ECO:0000313" key="17">
    <source>
        <dbReference type="Proteomes" id="UP000308054"/>
    </source>
</evidence>
<dbReference type="GO" id="GO:0005886">
    <property type="term" value="C:plasma membrane"/>
    <property type="evidence" value="ECO:0007669"/>
    <property type="project" value="UniProtKB-SubCell"/>
</dbReference>
<comment type="catalytic activity">
    <reaction evidence="13 14 15">
        <text>protoporphyrinogen IX + 3 A = protoporphyrin IX + 3 AH2</text>
        <dbReference type="Rhea" id="RHEA:62000"/>
        <dbReference type="ChEBI" id="CHEBI:13193"/>
        <dbReference type="ChEBI" id="CHEBI:17499"/>
        <dbReference type="ChEBI" id="CHEBI:57306"/>
        <dbReference type="ChEBI" id="CHEBI:57307"/>
    </reaction>
</comment>
<feature type="transmembrane region" description="Helical" evidence="14">
    <location>
        <begin position="15"/>
        <end position="35"/>
    </location>
</feature>
<reference evidence="16 17" key="1">
    <citation type="journal article" date="2017" name="Int. J. Syst. Evol. Microbiol.">
        <title>Marinicauda algicola sp. nov., isolated from a marine red alga Rhodosorus marinus.</title>
        <authorList>
            <person name="Jeong S.E."/>
            <person name="Jeon S.H."/>
            <person name="Chun B.H."/>
            <person name="Kim D.W."/>
            <person name="Jeon C.O."/>
        </authorList>
    </citation>
    <scope>NUCLEOTIDE SEQUENCE [LARGE SCALE GENOMIC DNA]</scope>
    <source>
        <strain evidence="16 17">JCM 31718</strain>
    </source>
</reference>
<feature type="transmembrane region" description="Helical" evidence="14">
    <location>
        <begin position="89"/>
        <end position="106"/>
    </location>
</feature>
<dbReference type="PANTHER" id="PTHR40255:SF1">
    <property type="entry name" value="PROTOPORPHYRINOGEN IX OXIDASE"/>
    <property type="match status" value="1"/>
</dbReference>
<gene>
    <name evidence="16" type="primary">hemJ</name>
    <name evidence="16" type="ORF">E5163_07760</name>
</gene>
<dbReference type="PANTHER" id="PTHR40255">
    <property type="entry name" value="UPF0093 MEMBRANE PROTEIN SLR1790"/>
    <property type="match status" value="1"/>
</dbReference>
<accession>A0A4S2H135</accession>
<keyword evidence="5 14" id="KW-1003">Cell membrane</keyword>
<organism evidence="16 17">
    <name type="scientific">Marinicauda algicola</name>
    <dbReference type="NCBI Taxonomy" id="2029849"/>
    <lineage>
        <taxon>Bacteria</taxon>
        <taxon>Pseudomonadati</taxon>
        <taxon>Pseudomonadota</taxon>
        <taxon>Alphaproteobacteria</taxon>
        <taxon>Maricaulales</taxon>
        <taxon>Maricaulaceae</taxon>
        <taxon>Marinicauda</taxon>
    </lineage>
</organism>